<dbReference type="PANTHER" id="PTHR42951:SF4">
    <property type="entry name" value="ACYL-COENZYME A THIOESTERASE MBLAC2"/>
    <property type="match status" value="1"/>
</dbReference>
<reference evidence="2 3" key="1">
    <citation type="submission" date="2019-09" db="EMBL/GenBank/DDBJ databases">
        <title>Goodfellowia gen. nov., a new genus of the Pseudonocardineae related to Actinoalloteichus, containing Goodfellowia coeruleoviolacea gen. nov., comb. nov. gen. nov., comb. nov.</title>
        <authorList>
            <person name="Labeda D."/>
        </authorList>
    </citation>
    <scope>NUCLEOTIDE SEQUENCE [LARGE SCALE GENOMIC DNA]</scope>
    <source>
        <strain evidence="2 3">AN110305</strain>
    </source>
</reference>
<dbReference type="Proteomes" id="UP000323454">
    <property type="component" value="Unassembled WGS sequence"/>
</dbReference>
<dbReference type="InterPro" id="IPR050855">
    <property type="entry name" value="NDM-1-like"/>
</dbReference>
<evidence type="ECO:0000259" key="1">
    <source>
        <dbReference type="SMART" id="SM00849"/>
    </source>
</evidence>
<gene>
    <name evidence="2" type="ORF">F0L68_05625</name>
</gene>
<organism evidence="2 3">
    <name type="scientific">Solihabitans fulvus</name>
    <dbReference type="NCBI Taxonomy" id="1892852"/>
    <lineage>
        <taxon>Bacteria</taxon>
        <taxon>Bacillati</taxon>
        <taxon>Actinomycetota</taxon>
        <taxon>Actinomycetes</taxon>
        <taxon>Pseudonocardiales</taxon>
        <taxon>Pseudonocardiaceae</taxon>
        <taxon>Solihabitans</taxon>
    </lineage>
</organism>
<dbReference type="SMART" id="SM00849">
    <property type="entry name" value="Lactamase_B"/>
    <property type="match status" value="1"/>
</dbReference>
<evidence type="ECO:0000313" key="2">
    <source>
        <dbReference type="EMBL" id="KAA2264586.1"/>
    </source>
</evidence>
<sequence>MSDKDSARPDAASLREVAAGVHAWIQPDGSWWVNNAGAVLGEDGVVLVDTCATARRTTRFLAAVAAASGDAPIRLAVNTHLHGDHTYGNALLPESTVLVAHERTRAGLLADFILAATPPIWSPLPDWGVTAVRPPTVTLRDELTLHTGQRRIELRHPGHPAHTEGDVVAWLPAERVLFSGDLLFHGVTPLLLMGSVAGAIASLDWLARFAPATVVPGHGPLIDGDALPAVLDAHRRYYGLVRATALAGLAAGRTPLEAALDCELGEFAGLPDRERIVLNLHRAYAEERGEEPDLLAAFADAVALNGGPMRCVA</sequence>
<dbReference type="AlphaFoldDB" id="A0A5B2XMH5"/>
<dbReference type="EMBL" id="VUOB01000010">
    <property type="protein sequence ID" value="KAA2264586.1"/>
    <property type="molecule type" value="Genomic_DNA"/>
</dbReference>
<dbReference type="SUPFAM" id="SSF56281">
    <property type="entry name" value="Metallo-hydrolase/oxidoreductase"/>
    <property type="match status" value="1"/>
</dbReference>
<dbReference type="GO" id="GO:0016787">
    <property type="term" value="F:hydrolase activity"/>
    <property type="evidence" value="ECO:0007669"/>
    <property type="project" value="UniProtKB-KW"/>
</dbReference>
<evidence type="ECO:0000313" key="3">
    <source>
        <dbReference type="Proteomes" id="UP000323454"/>
    </source>
</evidence>
<dbReference type="RefSeq" id="WP_149848390.1">
    <property type="nucleotide sequence ID" value="NZ_VUOB01000010.1"/>
</dbReference>
<dbReference type="CDD" id="cd16282">
    <property type="entry name" value="metallo-hydrolase-like_MBL-fold"/>
    <property type="match status" value="1"/>
</dbReference>
<feature type="domain" description="Metallo-beta-lactamase" evidence="1">
    <location>
        <begin position="33"/>
        <end position="218"/>
    </location>
</feature>
<dbReference type="OrthoDB" id="420651at2"/>
<protein>
    <submittedName>
        <fullName evidence="2">MBL fold metallo-hydrolase</fullName>
    </submittedName>
</protein>
<dbReference type="PANTHER" id="PTHR42951">
    <property type="entry name" value="METALLO-BETA-LACTAMASE DOMAIN-CONTAINING"/>
    <property type="match status" value="1"/>
</dbReference>
<accession>A0A5B2XMH5</accession>
<dbReference type="Pfam" id="PF00753">
    <property type="entry name" value="Lactamase_B"/>
    <property type="match status" value="1"/>
</dbReference>
<keyword evidence="3" id="KW-1185">Reference proteome</keyword>
<comment type="caution">
    <text evidence="2">The sequence shown here is derived from an EMBL/GenBank/DDBJ whole genome shotgun (WGS) entry which is preliminary data.</text>
</comment>
<name>A0A5B2XMH5_9PSEU</name>
<keyword evidence="2" id="KW-0378">Hydrolase</keyword>
<reference evidence="2 3" key="2">
    <citation type="submission" date="2019-09" db="EMBL/GenBank/DDBJ databases">
        <authorList>
            <person name="Jin C."/>
        </authorList>
    </citation>
    <scope>NUCLEOTIDE SEQUENCE [LARGE SCALE GENOMIC DNA]</scope>
    <source>
        <strain evidence="2 3">AN110305</strain>
    </source>
</reference>
<proteinExistence type="predicted"/>
<dbReference type="Gene3D" id="3.60.15.10">
    <property type="entry name" value="Ribonuclease Z/Hydroxyacylglutathione hydrolase-like"/>
    <property type="match status" value="1"/>
</dbReference>
<dbReference type="InterPro" id="IPR001279">
    <property type="entry name" value="Metallo-B-lactamas"/>
</dbReference>
<dbReference type="InterPro" id="IPR036866">
    <property type="entry name" value="RibonucZ/Hydroxyglut_hydro"/>
</dbReference>